<dbReference type="InterPro" id="IPR051922">
    <property type="entry name" value="Bact_Sporulation_Assoc"/>
</dbReference>
<name>A0ABP3UJJ1_9CLOT</name>
<dbReference type="InterPro" id="IPR002477">
    <property type="entry name" value="Peptidoglycan-bd-like"/>
</dbReference>
<dbReference type="EMBL" id="BAAACG010000006">
    <property type="protein sequence ID" value="GAA0735491.1"/>
    <property type="molecule type" value="Genomic_DNA"/>
</dbReference>
<evidence type="ECO:0000313" key="3">
    <source>
        <dbReference type="Proteomes" id="UP001501510"/>
    </source>
</evidence>
<dbReference type="InterPro" id="IPR002508">
    <property type="entry name" value="MurNAc-LAA_cat"/>
</dbReference>
<gene>
    <name evidence="2" type="ORF">GCM10008906_09270</name>
</gene>
<dbReference type="Gene3D" id="3.40.630.40">
    <property type="entry name" value="Zn-dependent exopeptidases"/>
    <property type="match status" value="1"/>
</dbReference>
<dbReference type="Pfam" id="PF01520">
    <property type="entry name" value="Amidase_3"/>
    <property type="match status" value="1"/>
</dbReference>
<dbReference type="SMART" id="SM00646">
    <property type="entry name" value="Ami_3"/>
    <property type="match status" value="1"/>
</dbReference>
<dbReference type="SUPFAM" id="SSF47090">
    <property type="entry name" value="PGBD-like"/>
    <property type="match status" value="1"/>
</dbReference>
<dbReference type="InterPro" id="IPR036366">
    <property type="entry name" value="PGBDSf"/>
</dbReference>
<evidence type="ECO:0000313" key="2">
    <source>
        <dbReference type="EMBL" id="GAA0735491.1"/>
    </source>
</evidence>
<dbReference type="PANTHER" id="PTHR30032">
    <property type="entry name" value="N-ACETYLMURAMOYL-L-ALANINE AMIDASE-RELATED"/>
    <property type="match status" value="1"/>
</dbReference>
<feature type="domain" description="MurNAc-LAA" evidence="1">
    <location>
        <begin position="65"/>
        <end position="168"/>
    </location>
</feature>
<accession>A0ABP3UJJ1</accession>
<dbReference type="RefSeq" id="WP_343759335.1">
    <property type="nucleotide sequence ID" value="NZ_BAAACG010000006.1"/>
</dbReference>
<dbReference type="Pfam" id="PF01471">
    <property type="entry name" value="PG_binding_1"/>
    <property type="match status" value="1"/>
</dbReference>
<dbReference type="InterPro" id="IPR036365">
    <property type="entry name" value="PGBD-like_sf"/>
</dbReference>
<dbReference type="Gene3D" id="1.10.101.10">
    <property type="entry name" value="PGBD-like superfamily/PGBD"/>
    <property type="match status" value="1"/>
</dbReference>
<dbReference type="CDD" id="cd02696">
    <property type="entry name" value="MurNAc-LAA"/>
    <property type="match status" value="1"/>
</dbReference>
<sequence>MKIGIDCGHTLSGSDYGASGIKEESRLTREVGTNVIAKLQALGHRVVKCYKDTCSSLNDSLSYRTNTANTNNVDLYVSIHFNCFNGSAYGTEVYTYQGERTSKAVSVLNNIVGLGYTNRGIKDGSNLYVIRNTKAEAMLIECCFCDNKNDMNRFNSESMANAIVKGLVGKTTSTTAGDNSSNTSNSELYRVRKSWENVRSQVGAYRVLQNAIDECRKHSGYKVFNSSGKQIYPSIKSYPVLRQGNSGEYVIKLQQMLITIGYPVGYYGSDGVFGEGTLIAVKAFQRDCNLNVDGVVGLDTWKALERNMR</sequence>
<dbReference type="PANTHER" id="PTHR30032:SF1">
    <property type="entry name" value="N-ACETYLMURAMOYL-L-ALANINE AMIDASE LYTC"/>
    <property type="match status" value="1"/>
</dbReference>
<dbReference type="Proteomes" id="UP001501510">
    <property type="component" value="Unassembled WGS sequence"/>
</dbReference>
<organism evidence="2 3">
    <name type="scientific">Clostridium oceanicum</name>
    <dbReference type="NCBI Taxonomy" id="1543"/>
    <lineage>
        <taxon>Bacteria</taxon>
        <taxon>Bacillati</taxon>
        <taxon>Bacillota</taxon>
        <taxon>Clostridia</taxon>
        <taxon>Eubacteriales</taxon>
        <taxon>Clostridiaceae</taxon>
        <taxon>Clostridium</taxon>
    </lineage>
</organism>
<reference evidence="3" key="1">
    <citation type="journal article" date="2019" name="Int. J. Syst. Evol. Microbiol.">
        <title>The Global Catalogue of Microorganisms (GCM) 10K type strain sequencing project: providing services to taxonomists for standard genome sequencing and annotation.</title>
        <authorList>
            <consortium name="The Broad Institute Genomics Platform"/>
            <consortium name="The Broad Institute Genome Sequencing Center for Infectious Disease"/>
            <person name="Wu L."/>
            <person name="Ma J."/>
        </authorList>
    </citation>
    <scope>NUCLEOTIDE SEQUENCE [LARGE SCALE GENOMIC DNA]</scope>
    <source>
        <strain evidence="3">JCM 1407</strain>
    </source>
</reference>
<keyword evidence="3" id="KW-1185">Reference proteome</keyword>
<proteinExistence type="predicted"/>
<comment type="caution">
    <text evidence="2">The sequence shown here is derived from an EMBL/GenBank/DDBJ whole genome shotgun (WGS) entry which is preliminary data.</text>
</comment>
<evidence type="ECO:0000259" key="1">
    <source>
        <dbReference type="SMART" id="SM00646"/>
    </source>
</evidence>
<dbReference type="SUPFAM" id="SSF53187">
    <property type="entry name" value="Zn-dependent exopeptidases"/>
    <property type="match status" value="1"/>
</dbReference>
<protein>
    <submittedName>
        <fullName evidence="2">N-acetylmuramoyl-L-alanine amidase</fullName>
    </submittedName>
</protein>